<dbReference type="InterPro" id="IPR046335">
    <property type="entry name" value="LacI/GalR-like_sensor"/>
</dbReference>
<reference evidence="5 6" key="1">
    <citation type="submission" date="2015-07" db="EMBL/GenBank/DDBJ databases">
        <title>Genome sequence of Levilinea saccharolytica DSM 16555.</title>
        <authorList>
            <person name="Hemp J."/>
            <person name="Ward L.M."/>
            <person name="Pace L.A."/>
            <person name="Fischer W.W."/>
        </authorList>
    </citation>
    <scope>NUCLEOTIDE SEQUENCE [LARGE SCALE GENOMIC DNA]</scope>
    <source>
        <strain evidence="5 6">KIBI-1</strain>
    </source>
</reference>
<protein>
    <recommendedName>
        <fullName evidence="4">HTH lacI-type domain-containing protein</fullName>
    </recommendedName>
</protein>
<dbReference type="Gene3D" id="1.10.260.40">
    <property type="entry name" value="lambda repressor-like DNA-binding domains"/>
    <property type="match status" value="1"/>
</dbReference>
<dbReference type="CDD" id="cd06267">
    <property type="entry name" value="PBP1_LacI_sugar_binding-like"/>
    <property type="match status" value="1"/>
</dbReference>
<dbReference type="Pfam" id="PF00356">
    <property type="entry name" value="LacI"/>
    <property type="match status" value="1"/>
</dbReference>
<comment type="caution">
    <text evidence="5">The sequence shown here is derived from an EMBL/GenBank/DDBJ whole genome shotgun (WGS) entry which is preliminary data.</text>
</comment>
<gene>
    <name evidence="5" type="ORF">ADN01_13345</name>
</gene>
<dbReference type="RefSeq" id="WP_062417403.1">
    <property type="nucleotide sequence ID" value="NZ_DF967974.1"/>
</dbReference>
<proteinExistence type="predicted"/>
<evidence type="ECO:0000313" key="5">
    <source>
        <dbReference type="EMBL" id="KPL79903.1"/>
    </source>
</evidence>
<evidence type="ECO:0000259" key="4">
    <source>
        <dbReference type="PROSITE" id="PS50932"/>
    </source>
</evidence>
<dbReference type="STRING" id="229921.ADN01_13345"/>
<dbReference type="AlphaFoldDB" id="A0A0P6XIF5"/>
<keyword evidence="2" id="KW-0238">DNA-binding</keyword>
<dbReference type="InterPro" id="IPR000843">
    <property type="entry name" value="HTH_LacI"/>
</dbReference>
<keyword evidence="1" id="KW-0805">Transcription regulation</keyword>
<organism evidence="5 6">
    <name type="scientific">Levilinea saccharolytica</name>
    <dbReference type="NCBI Taxonomy" id="229921"/>
    <lineage>
        <taxon>Bacteria</taxon>
        <taxon>Bacillati</taxon>
        <taxon>Chloroflexota</taxon>
        <taxon>Anaerolineae</taxon>
        <taxon>Anaerolineales</taxon>
        <taxon>Anaerolineaceae</taxon>
        <taxon>Levilinea</taxon>
    </lineage>
</organism>
<keyword evidence="3" id="KW-0804">Transcription</keyword>
<dbReference type="Proteomes" id="UP000050501">
    <property type="component" value="Unassembled WGS sequence"/>
</dbReference>
<dbReference type="EMBL" id="LGCM01000045">
    <property type="protein sequence ID" value="KPL79903.1"/>
    <property type="molecule type" value="Genomic_DNA"/>
</dbReference>
<evidence type="ECO:0000256" key="2">
    <source>
        <dbReference type="ARBA" id="ARBA00023125"/>
    </source>
</evidence>
<accession>A0A0P6XIF5</accession>
<dbReference type="InterPro" id="IPR010982">
    <property type="entry name" value="Lambda_DNA-bd_dom_sf"/>
</dbReference>
<dbReference type="PANTHER" id="PTHR30146:SF109">
    <property type="entry name" value="HTH-TYPE TRANSCRIPTIONAL REGULATOR GALS"/>
    <property type="match status" value="1"/>
</dbReference>
<dbReference type="SUPFAM" id="SSF53822">
    <property type="entry name" value="Periplasmic binding protein-like I"/>
    <property type="match status" value="1"/>
</dbReference>
<dbReference type="SUPFAM" id="SSF47413">
    <property type="entry name" value="lambda repressor-like DNA-binding domains"/>
    <property type="match status" value="1"/>
</dbReference>
<sequence>MTAAKRITSKDVAQRAGVSRTTVSFVLNNVDGVQISPETRQRVLQAAAELNYIPDASAQSLASGRAHALGLVMSRHPRQIASDAFLSQMLDNLVREANRCGMRILLEVLDENSPAERFLNLIRSKRMDGILYSGPRFDDTALEIIHKHKFPTVLMGQFPGAPFCWVDVDSRAAAKRATEHLIRLGHQRVGCITNAMPTYTASMQRLSGYQDALSEAGIPLNDRLVRFGDFDLESGYHQMTSLLQEAERPTAVFVASDVLAAGALAAARQAGLNIPRDLALVGFDDIPLARYLDPPLTTVHLPVTALVSAATEMLFQLIEGQQPEPANMLLDTHLVIRRSCGLNAQ</sequence>
<dbReference type="Pfam" id="PF13377">
    <property type="entry name" value="Peripla_BP_3"/>
    <property type="match status" value="1"/>
</dbReference>
<keyword evidence="6" id="KW-1185">Reference proteome</keyword>
<dbReference type="CDD" id="cd01392">
    <property type="entry name" value="HTH_LacI"/>
    <property type="match status" value="1"/>
</dbReference>
<dbReference type="GO" id="GO:0003700">
    <property type="term" value="F:DNA-binding transcription factor activity"/>
    <property type="evidence" value="ECO:0007669"/>
    <property type="project" value="TreeGrafter"/>
</dbReference>
<dbReference type="InterPro" id="IPR028082">
    <property type="entry name" value="Peripla_BP_I"/>
</dbReference>
<dbReference type="SMART" id="SM00354">
    <property type="entry name" value="HTH_LACI"/>
    <property type="match status" value="1"/>
</dbReference>
<name>A0A0P6XIF5_9CHLR</name>
<dbReference type="PATRIC" id="fig|229921.5.peg.3643"/>
<dbReference type="PROSITE" id="PS50932">
    <property type="entry name" value="HTH_LACI_2"/>
    <property type="match status" value="1"/>
</dbReference>
<evidence type="ECO:0000256" key="3">
    <source>
        <dbReference type="ARBA" id="ARBA00023163"/>
    </source>
</evidence>
<dbReference type="PANTHER" id="PTHR30146">
    <property type="entry name" value="LACI-RELATED TRANSCRIPTIONAL REPRESSOR"/>
    <property type="match status" value="1"/>
</dbReference>
<evidence type="ECO:0000313" key="6">
    <source>
        <dbReference type="Proteomes" id="UP000050501"/>
    </source>
</evidence>
<feature type="domain" description="HTH lacI-type" evidence="4">
    <location>
        <begin position="7"/>
        <end position="63"/>
    </location>
</feature>
<evidence type="ECO:0000256" key="1">
    <source>
        <dbReference type="ARBA" id="ARBA00023015"/>
    </source>
</evidence>
<dbReference type="OrthoDB" id="156657at2"/>
<dbReference type="GO" id="GO:0000976">
    <property type="term" value="F:transcription cis-regulatory region binding"/>
    <property type="evidence" value="ECO:0007669"/>
    <property type="project" value="TreeGrafter"/>
</dbReference>
<dbReference type="Gene3D" id="3.40.50.2300">
    <property type="match status" value="2"/>
</dbReference>